<dbReference type="AlphaFoldDB" id="A0A7Z7IIQ1"/>
<feature type="transmembrane region" description="Helical" evidence="1">
    <location>
        <begin position="23"/>
        <end position="42"/>
    </location>
</feature>
<sequence>MLAAKSAIRLDTSKEILPPQVRAAFPATVLAAMIALASRGLIVPAASTRGHGVADALRGGYRGAR</sequence>
<name>A0A7Z7IIQ1_9MYCO</name>
<dbReference type="EMBL" id="OCTY01000002">
    <property type="protein sequence ID" value="SOJ54219.1"/>
    <property type="molecule type" value="Genomic_DNA"/>
</dbReference>
<evidence type="ECO:0000313" key="2">
    <source>
        <dbReference type="EMBL" id="SOJ54219.1"/>
    </source>
</evidence>
<evidence type="ECO:0000256" key="1">
    <source>
        <dbReference type="SAM" id="Phobius"/>
    </source>
</evidence>
<proteinExistence type="predicted"/>
<keyword evidence="1" id="KW-0812">Transmembrane</keyword>
<keyword evidence="1" id="KW-0472">Membrane</keyword>
<accession>A0A7Z7IIQ1</accession>
<reference evidence="2 3" key="1">
    <citation type="submission" date="2017-10" db="EMBL/GenBank/DDBJ databases">
        <authorList>
            <consortium name="Urmite Genomes"/>
        </authorList>
    </citation>
    <scope>NUCLEOTIDE SEQUENCE [LARGE SCALE GENOMIC DNA]</scope>
    <source>
        <strain evidence="2 3">FB-527</strain>
    </source>
</reference>
<keyword evidence="1" id="KW-1133">Transmembrane helix</keyword>
<gene>
    <name evidence="2" type="ORF">MSIMFB_01718</name>
</gene>
<evidence type="ECO:0000313" key="3">
    <source>
        <dbReference type="Proteomes" id="UP000554965"/>
    </source>
</evidence>
<comment type="caution">
    <text evidence="2">The sequence shown here is derived from an EMBL/GenBank/DDBJ whole genome shotgun (WGS) entry which is preliminary data.</text>
</comment>
<organism evidence="2 3">
    <name type="scientific">Mycobacterium simulans</name>
    <dbReference type="NCBI Taxonomy" id="627089"/>
    <lineage>
        <taxon>Bacteria</taxon>
        <taxon>Bacillati</taxon>
        <taxon>Actinomycetota</taxon>
        <taxon>Actinomycetes</taxon>
        <taxon>Mycobacteriales</taxon>
        <taxon>Mycobacteriaceae</taxon>
        <taxon>Mycobacterium</taxon>
    </lineage>
</organism>
<protein>
    <submittedName>
        <fullName evidence="2">Uncharacterized protein</fullName>
    </submittedName>
</protein>
<dbReference type="RefSeq" id="WP_186242294.1">
    <property type="nucleotide sequence ID" value="NZ_OCTY01000002.1"/>
</dbReference>
<keyword evidence="3" id="KW-1185">Reference proteome</keyword>
<dbReference type="Proteomes" id="UP000554965">
    <property type="component" value="Unassembled WGS sequence"/>
</dbReference>